<evidence type="ECO:0000259" key="8">
    <source>
        <dbReference type="PROSITE" id="PS51837"/>
    </source>
</evidence>
<keyword evidence="7" id="KW-1133">Transmembrane helix</keyword>
<dbReference type="PANTHER" id="PTHR23292">
    <property type="entry name" value="LIPOPOLYSACCHARIDE-INDUCED TUMOR NECROSIS FACTOR-ALPHA FACTOR"/>
    <property type="match status" value="1"/>
</dbReference>
<dbReference type="PROSITE" id="PS51837">
    <property type="entry name" value="LITAF"/>
    <property type="match status" value="1"/>
</dbReference>
<dbReference type="GO" id="GO:0016020">
    <property type="term" value="C:membrane"/>
    <property type="evidence" value="ECO:0007669"/>
    <property type="project" value="UniProtKB-SubCell"/>
</dbReference>
<protein>
    <recommendedName>
        <fullName evidence="8">LITAF domain-containing protein</fullName>
    </recommendedName>
</protein>
<dbReference type="Proteomes" id="UP001303647">
    <property type="component" value="Unassembled WGS sequence"/>
</dbReference>
<evidence type="ECO:0000256" key="1">
    <source>
        <dbReference type="ARBA" id="ARBA00004170"/>
    </source>
</evidence>
<keyword evidence="5 7" id="KW-0472">Membrane</keyword>
<name>A0AAN7HKQ7_9PEZI</name>
<comment type="similarity">
    <text evidence="2">Belongs to the CDIP1/LITAF family.</text>
</comment>
<evidence type="ECO:0000256" key="6">
    <source>
        <dbReference type="SAM" id="MobiDB-lite"/>
    </source>
</evidence>
<keyword evidence="10" id="KW-1185">Reference proteome</keyword>
<dbReference type="SMART" id="SM00714">
    <property type="entry name" value="LITAF"/>
    <property type="match status" value="1"/>
</dbReference>
<feature type="transmembrane region" description="Helical" evidence="7">
    <location>
        <begin position="122"/>
        <end position="145"/>
    </location>
</feature>
<keyword evidence="7" id="KW-0812">Transmembrane</keyword>
<dbReference type="AlphaFoldDB" id="A0AAN7HKQ7"/>
<feature type="domain" description="LITAF" evidence="8">
    <location>
        <begin position="81"/>
        <end position="164"/>
    </location>
</feature>
<accession>A0AAN7HKQ7</accession>
<keyword evidence="4" id="KW-0862">Zinc</keyword>
<dbReference type="EMBL" id="MU857711">
    <property type="protein sequence ID" value="KAK4245118.1"/>
    <property type="molecule type" value="Genomic_DNA"/>
</dbReference>
<dbReference type="PANTHER" id="PTHR23292:SF6">
    <property type="entry name" value="FI16602P1-RELATED"/>
    <property type="match status" value="1"/>
</dbReference>
<feature type="compositionally biased region" description="Polar residues" evidence="6">
    <location>
        <begin position="1"/>
        <end position="12"/>
    </location>
</feature>
<evidence type="ECO:0000256" key="7">
    <source>
        <dbReference type="SAM" id="Phobius"/>
    </source>
</evidence>
<gene>
    <name evidence="9" type="ORF">C7999DRAFT_43308</name>
</gene>
<dbReference type="Pfam" id="PF10601">
    <property type="entry name" value="zf-LITAF-like"/>
    <property type="match status" value="1"/>
</dbReference>
<dbReference type="InterPro" id="IPR037519">
    <property type="entry name" value="LITAF_fam"/>
</dbReference>
<dbReference type="GO" id="GO:0008270">
    <property type="term" value="F:zinc ion binding"/>
    <property type="evidence" value="ECO:0007669"/>
    <property type="project" value="TreeGrafter"/>
</dbReference>
<feature type="region of interest" description="Disordered" evidence="6">
    <location>
        <begin position="1"/>
        <end position="79"/>
    </location>
</feature>
<organism evidence="9 10">
    <name type="scientific">Corynascus novoguineensis</name>
    <dbReference type="NCBI Taxonomy" id="1126955"/>
    <lineage>
        <taxon>Eukaryota</taxon>
        <taxon>Fungi</taxon>
        <taxon>Dikarya</taxon>
        <taxon>Ascomycota</taxon>
        <taxon>Pezizomycotina</taxon>
        <taxon>Sordariomycetes</taxon>
        <taxon>Sordariomycetidae</taxon>
        <taxon>Sordariales</taxon>
        <taxon>Chaetomiaceae</taxon>
        <taxon>Corynascus</taxon>
    </lineage>
</organism>
<evidence type="ECO:0000256" key="2">
    <source>
        <dbReference type="ARBA" id="ARBA00005975"/>
    </source>
</evidence>
<proteinExistence type="inferred from homology"/>
<evidence type="ECO:0000256" key="3">
    <source>
        <dbReference type="ARBA" id="ARBA00022723"/>
    </source>
</evidence>
<reference evidence="9" key="2">
    <citation type="submission" date="2023-05" db="EMBL/GenBank/DDBJ databases">
        <authorList>
            <consortium name="Lawrence Berkeley National Laboratory"/>
            <person name="Steindorff A."/>
            <person name="Hensen N."/>
            <person name="Bonometti L."/>
            <person name="Westerberg I."/>
            <person name="Brannstrom I.O."/>
            <person name="Guillou S."/>
            <person name="Cros-Aarteil S."/>
            <person name="Calhoun S."/>
            <person name="Haridas S."/>
            <person name="Kuo A."/>
            <person name="Mondo S."/>
            <person name="Pangilinan J."/>
            <person name="Riley R."/>
            <person name="Labutti K."/>
            <person name="Andreopoulos B."/>
            <person name="Lipzen A."/>
            <person name="Chen C."/>
            <person name="Yanf M."/>
            <person name="Daum C."/>
            <person name="Ng V."/>
            <person name="Clum A."/>
            <person name="Ohm R."/>
            <person name="Martin F."/>
            <person name="Silar P."/>
            <person name="Natvig D."/>
            <person name="Lalanne C."/>
            <person name="Gautier V."/>
            <person name="Ament-Velasquez S.L."/>
            <person name="Kruys A."/>
            <person name="Hutchinson M.I."/>
            <person name="Powell A.J."/>
            <person name="Barry K."/>
            <person name="Miller A.N."/>
            <person name="Grigoriev I.V."/>
            <person name="Debuchy R."/>
            <person name="Gladieux P."/>
            <person name="Thoren M.H."/>
            <person name="Johannesson H."/>
        </authorList>
    </citation>
    <scope>NUCLEOTIDE SEQUENCE</scope>
    <source>
        <strain evidence="9">CBS 359.72</strain>
    </source>
</reference>
<evidence type="ECO:0000313" key="10">
    <source>
        <dbReference type="Proteomes" id="UP001303647"/>
    </source>
</evidence>
<comment type="subcellular location">
    <subcellularLocation>
        <location evidence="1">Membrane</location>
        <topology evidence="1">Peripheral membrane protein</topology>
    </subcellularLocation>
</comment>
<comment type="caution">
    <text evidence="9">The sequence shown here is derived from an EMBL/GenBank/DDBJ whole genome shotgun (WGS) entry which is preliminary data.</text>
</comment>
<keyword evidence="3" id="KW-0479">Metal-binding</keyword>
<sequence length="184" mass="19265">MNQDITSQQPNTVPAAPDNIEVAPPAYAPRSPEGPQDASQVSNSPPAPVKEIPADLNSPHVHPPMAPGAPAAPGVPGAPQQPAYGVVPINQLSGEQPQWIDCPFCQQRTLTRVTKDGTPMQVVAGVLCCLLCVCLACLPCMAGWFEETTYFCSHCNNKVALRPDSGPIVVYAPAAVVPSKHVAA</sequence>
<reference evidence="9" key="1">
    <citation type="journal article" date="2023" name="Mol. Phylogenet. Evol.">
        <title>Genome-scale phylogeny and comparative genomics of the fungal order Sordariales.</title>
        <authorList>
            <person name="Hensen N."/>
            <person name="Bonometti L."/>
            <person name="Westerberg I."/>
            <person name="Brannstrom I.O."/>
            <person name="Guillou S."/>
            <person name="Cros-Aarteil S."/>
            <person name="Calhoun S."/>
            <person name="Haridas S."/>
            <person name="Kuo A."/>
            <person name="Mondo S."/>
            <person name="Pangilinan J."/>
            <person name="Riley R."/>
            <person name="LaButti K."/>
            <person name="Andreopoulos B."/>
            <person name="Lipzen A."/>
            <person name="Chen C."/>
            <person name="Yan M."/>
            <person name="Daum C."/>
            <person name="Ng V."/>
            <person name="Clum A."/>
            <person name="Steindorff A."/>
            <person name="Ohm R.A."/>
            <person name="Martin F."/>
            <person name="Silar P."/>
            <person name="Natvig D.O."/>
            <person name="Lalanne C."/>
            <person name="Gautier V."/>
            <person name="Ament-Velasquez S.L."/>
            <person name="Kruys A."/>
            <person name="Hutchinson M.I."/>
            <person name="Powell A.J."/>
            <person name="Barry K."/>
            <person name="Miller A.N."/>
            <person name="Grigoriev I.V."/>
            <person name="Debuchy R."/>
            <person name="Gladieux P."/>
            <person name="Hiltunen Thoren M."/>
            <person name="Johannesson H."/>
        </authorList>
    </citation>
    <scope>NUCLEOTIDE SEQUENCE</scope>
    <source>
        <strain evidence="9">CBS 359.72</strain>
    </source>
</reference>
<dbReference type="InterPro" id="IPR006629">
    <property type="entry name" value="LITAF"/>
</dbReference>
<evidence type="ECO:0000256" key="5">
    <source>
        <dbReference type="ARBA" id="ARBA00023136"/>
    </source>
</evidence>
<evidence type="ECO:0000256" key="4">
    <source>
        <dbReference type="ARBA" id="ARBA00022833"/>
    </source>
</evidence>
<evidence type="ECO:0000313" key="9">
    <source>
        <dbReference type="EMBL" id="KAK4245118.1"/>
    </source>
</evidence>
<feature type="compositionally biased region" description="Low complexity" evidence="6">
    <location>
        <begin position="68"/>
        <end position="79"/>
    </location>
</feature>